<evidence type="ECO:0000313" key="1">
    <source>
        <dbReference type="EMBL" id="DAE15621.1"/>
    </source>
</evidence>
<protein>
    <submittedName>
        <fullName evidence="1">Uncharacterized protein</fullName>
    </submittedName>
</protein>
<reference evidence="1" key="1">
    <citation type="journal article" date="2021" name="Proc. Natl. Acad. Sci. U.S.A.">
        <title>A Catalog of Tens of Thousands of Viruses from Human Metagenomes Reveals Hidden Associations with Chronic Diseases.</title>
        <authorList>
            <person name="Tisza M.J."/>
            <person name="Buck C.B."/>
        </authorList>
    </citation>
    <scope>NUCLEOTIDE SEQUENCE</scope>
    <source>
        <strain evidence="1">Ctoic9</strain>
    </source>
</reference>
<name>A0A8S5QA35_9CAUD</name>
<accession>A0A8S5QA35</accession>
<sequence>MTPLYPQKLLDRPNTPTQLQHLTHEKESEGWYAGGRFPLKNHRPPLLDLINEKYR</sequence>
<proteinExistence type="predicted"/>
<dbReference type="EMBL" id="BK015608">
    <property type="protein sequence ID" value="DAE15621.1"/>
    <property type="molecule type" value="Genomic_DNA"/>
</dbReference>
<organism evidence="1">
    <name type="scientific">Siphoviridae sp. ctoic9</name>
    <dbReference type="NCBI Taxonomy" id="2825671"/>
    <lineage>
        <taxon>Viruses</taxon>
        <taxon>Duplodnaviria</taxon>
        <taxon>Heunggongvirae</taxon>
        <taxon>Uroviricota</taxon>
        <taxon>Caudoviricetes</taxon>
    </lineage>
</organism>